<protein>
    <submittedName>
        <fullName evidence="2">Phage integrase family protein</fullName>
    </submittedName>
</protein>
<evidence type="ECO:0000313" key="3">
    <source>
        <dbReference type="Proteomes" id="UP000006447"/>
    </source>
</evidence>
<name>I0WQZ9_RHOOP</name>
<dbReference type="PATRIC" id="fig|1165867.3.peg.3354"/>
<reference evidence="2 3" key="1">
    <citation type="journal article" date="2012" name="J. Bacteriol.">
        <title>Draft genome sequence of the nitrophenol-degrading actinomycete Rhodococcus imtechensis RKJ300.</title>
        <authorList>
            <person name="Vikram S."/>
            <person name="Kumar S."/>
            <person name="Subramanian S."/>
            <person name="Raghava G.P."/>
        </authorList>
    </citation>
    <scope>NUCLEOTIDE SEQUENCE [LARGE SCALE GENOMIC DNA]</scope>
    <source>
        <strain evidence="2 3">RKJ300</strain>
    </source>
</reference>
<accession>I0WQZ9</accession>
<comment type="caution">
    <text evidence="2">The sequence shown here is derived from an EMBL/GenBank/DDBJ whole genome shotgun (WGS) entry which is preliminary data.</text>
</comment>
<evidence type="ECO:0000256" key="1">
    <source>
        <dbReference type="ARBA" id="ARBA00023172"/>
    </source>
</evidence>
<dbReference type="GO" id="GO:0015074">
    <property type="term" value="P:DNA integration"/>
    <property type="evidence" value="ECO:0007669"/>
    <property type="project" value="InterPro"/>
</dbReference>
<dbReference type="EMBL" id="AJJH01000096">
    <property type="protein sequence ID" value="EID78815.1"/>
    <property type="molecule type" value="Genomic_DNA"/>
</dbReference>
<dbReference type="GO" id="GO:0006310">
    <property type="term" value="P:DNA recombination"/>
    <property type="evidence" value="ECO:0007669"/>
    <property type="project" value="UniProtKB-KW"/>
</dbReference>
<dbReference type="Gene3D" id="1.10.443.10">
    <property type="entry name" value="Intergrase catalytic core"/>
    <property type="match status" value="1"/>
</dbReference>
<dbReference type="InterPro" id="IPR013762">
    <property type="entry name" value="Integrase-like_cat_sf"/>
</dbReference>
<evidence type="ECO:0000313" key="2">
    <source>
        <dbReference type="EMBL" id="EID78815.1"/>
    </source>
</evidence>
<dbReference type="GO" id="GO:0003677">
    <property type="term" value="F:DNA binding"/>
    <property type="evidence" value="ECO:0007669"/>
    <property type="project" value="InterPro"/>
</dbReference>
<sequence>MLVAQERILESIRSQPIPRAPLLGDDIVTIVSAVRRAVTGWAAEVYERRDSALILVGFEGAFWRSELVALNCGDISVHRLDGIDIRLRQSKTDQEGAGAVKALPFTTSRPSGPPCAHFRWAQVGPPSTPPTVPG</sequence>
<dbReference type="SUPFAM" id="SSF56349">
    <property type="entry name" value="DNA breaking-rejoining enzymes"/>
    <property type="match status" value="1"/>
</dbReference>
<gene>
    <name evidence="2" type="ORF">W59_16494</name>
</gene>
<dbReference type="Proteomes" id="UP000006447">
    <property type="component" value="Unassembled WGS sequence"/>
</dbReference>
<dbReference type="InterPro" id="IPR011010">
    <property type="entry name" value="DNA_brk_join_enz"/>
</dbReference>
<proteinExistence type="predicted"/>
<organism evidence="2 3">
    <name type="scientific">Rhodococcus opacus RKJ300 = JCM 13270</name>
    <dbReference type="NCBI Taxonomy" id="1165867"/>
    <lineage>
        <taxon>Bacteria</taxon>
        <taxon>Bacillati</taxon>
        <taxon>Actinomycetota</taxon>
        <taxon>Actinomycetes</taxon>
        <taxon>Mycobacteriales</taxon>
        <taxon>Nocardiaceae</taxon>
        <taxon>Rhodococcus</taxon>
    </lineage>
</organism>
<dbReference type="AlphaFoldDB" id="I0WQZ9"/>
<keyword evidence="1" id="KW-0233">DNA recombination</keyword>